<keyword evidence="3" id="KW-1185">Reference proteome</keyword>
<evidence type="ECO:0000313" key="2">
    <source>
        <dbReference type="EnsemblProtists" id="EOD28960"/>
    </source>
</evidence>
<name>A0A0D3JZM5_EMIH1</name>
<sequence>MYMSLLVCSLAPTALVDGSSWRMMLNVGRVDGSAMPASWAASGGRLLLPLGVRFDGGRAQPSDGAVKFVGPRGEESVAVEESDGWHATEKNFLGESELRFSLQIGGARRNDVSLPPGRYFFRARCWDDETLPDAEEQVAELEREARAACGTSPPSSCAWRSRASC</sequence>
<evidence type="ECO:0008006" key="4">
    <source>
        <dbReference type="Google" id="ProtNLM"/>
    </source>
</evidence>
<dbReference type="RefSeq" id="XP_005781389.1">
    <property type="nucleotide sequence ID" value="XM_005781332.1"/>
</dbReference>
<keyword evidence="1" id="KW-0732">Signal</keyword>
<accession>A0A0D3JZM5</accession>
<proteinExistence type="predicted"/>
<feature type="signal peptide" evidence="1">
    <location>
        <begin position="1"/>
        <end position="18"/>
    </location>
</feature>
<dbReference type="HOGENOM" id="CLU_1613895_0_0_1"/>
<dbReference type="Proteomes" id="UP000013827">
    <property type="component" value="Unassembled WGS sequence"/>
</dbReference>
<reference evidence="2" key="2">
    <citation type="submission" date="2024-10" db="UniProtKB">
        <authorList>
            <consortium name="EnsemblProtists"/>
        </authorList>
    </citation>
    <scope>IDENTIFICATION</scope>
</reference>
<organism evidence="2 3">
    <name type="scientific">Emiliania huxleyi (strain CCMP1516)</name>
    <dbReference type="NCBI Taxonomy" id="280463"/>
    <lineage>
        <taxon>Eukaryota</taxon>
        <taxon>Haptista</taxon>
        <taxon>Haptophyta</taxon>
        <taxon>Prymnesiophyceae</taxon>
        <taxon>Isochrysidales</taxon>
        <taxon>Noelaerhabdaceae</taxon>
        <taxon>Emiliania</taxon>
    </lineage>
</organism>
<dbReference type="EnsemblProtists" id="EOD28960">
    <property type="protein sequence ID" value="EOD28960"/>
    <property type="gene ID" value="EMIHUDRAFT_113940"/>
</dbReference>
<protein>
    <recommendedName>
        <fullName evidence="4">GOLD domain-containing protein</fullName>
    </recommendedName>
</protein>
<evidence type="ECO:0000313" key="3">
    <source>
        <dbReference type="Proteomes" id="UP000013827"/>
    </source>
</evidence>
<feature type="chain" id="PRO_5044291616" description="GOLD domain-containing protein" evidence="1">
    <location>
        <begin position="19"/>
        <end position="165"/>
    </location>
</feature>
<dbReference type="PaxDb" id="2903-EOD28960"/>
<dbReference type="KEGG" id="ehx:EMIHUDRAFT_113940"/>
<evidence type="ECO:0000256" key="1">
    <source>
        <dbReference type="SAM" id="SignalP"/>
    </source>
</evidence>
<reference evidence="3" key="1">
    <citation type="journal article" date="2013" name="Nature">
        <title>Pan genome of the phytoplankton Emiliania underpins its global distribution.</title>
        <authorList>
            <person name="Read B.A."/>
            <person name="Kegel J."/>
            <person name="Klute M.J."/>
            <person name="Kuo A."/>
            <person name="Lefebvre S.C."/>
            <person name="Maumus F."/>
            <person name="Mayer C."/>
            <person name="Miller J."/>
            <person name="Monier A."/>
            <person name="Salamov A."/>
            <person name="Young J."/>
            <person name="Aguilar M."/>
            <person name="Claverie J.M."/>
            <person name="Frickenhaus S."/>
            <person name="Gonzalez K."/>
            <person name="Herman E.K."/>
            <person name="Lin Y.C."/>
            <person name="Napier J."/>
            <person name="Ogata H."/>
            <person name="Sarno A.F."/>
            <person name="Shmutz J."/>
            <person name="Schroeder D."/>
            <person name="de Vargas C."/>
            <person name="Verret F."/>
            <person name="von Dassow P."/>
            <person name="Valentin K."/>
            <person name="Van de Peer Y."/>
            <person name="Wheeler G."/>
            <person name="Dacks J.B."/>
            <person name="Delwiche C.F."/>
            <person name="Dyhrman S.T."/>
            <person name="Glockner G."/>
            <person name="John U."/>
            <person name="Richards T."/>
            <person name="Worden A.Z."/>
            <person name="Zhang X."/>
            <person name="Grigoriev I.V."/>
            <person name="Allen A.E."/>
            <person name="Bidle K."/>
            <person name="Borodovsky M."/>
            <person name="Bowler C."/>
            <person name="Brownlee C."/>
            <person name="Cock J.M."/>
            <person name="Elias M."/>
            <person name="Gladyshev V.N."/>
            <person name="Groth M."/>
            <person name="Guda C."/>
            <person name="Hadaegh A."/>
            <person name="Iglesias-Rodriguez M.D."/>
            <person name="Jenkins J."/>
            <person name="Jones B.M."/>
            <person name="Lawson T."/>
            <person name="Leese F."/>
            <person name="Lindquist E."/>
            <person name="Lobanov A."/>
            <person name="Lomsadze A."/>
            <person name="Malik S.B."/>
            <person name="Marsh M.E."/>
            <person name="Mackinder L."/>
            <person name="Mock T."/>
            <person name="Mueller-Roeber B."/>
            <person name="Pagarete A."/>
            <person name="Parker M."/>
            <person name="Probert I."/>
            <person name="Quesneville H."/>
            <person name="Raines C."/>
            <person name="Rensing S.A."/>
            <person name="Riano-Pachon D.M."/>
            <person name="Richier S."/>
            <person name="Rokitta S."/>
            <person name="Shiraiwa Y."/>
            <person name="Soanes D.M."/>
            <person name="van der Giezen M."/>
            <person name="Wahlund T.M."/>
            <person name="Williams B."/>
            <person name="Wilson W."/>
            <person name="Wolfe G."/>
            <person name="Wurch L.L."/>
        </authorList>
    </citation>
    <scope>NUCLEOTIDE SEQUENCE</scope>
</reference>
<dbReference type="GeneID" id="17274505"/>
<dbReference type="AlphaFoldDB" id="A0A0D3JZM5"/>